<accession>A0A481YUF7</accession>
<sequence>MGLPLYLFPSLRGTTGDKRNLIGHINSCKNVFTSNLKISINPWHNFLILEKCFNIDIKNVALDETFME</sequence>
<protein>
    <submittedName>
        <fullName evidence="1">Uncharacterized protein</fullName>
    </submittedName>
</protein>
<gene>
    <name evidence="1" type="ORF">LCMAC101_07310</name>
</gene>
<name>A0A481YUF7_9VIRU</name>
<reference evidence="1" key="1">
    <citation type="journal article" date="2019" name="MBio">
        <title>Virus Genomes from Deep Sea Sediments Expand the Ocean Megavirome and Support Independent Origins of Viral Gigantism.</title>
        <authorList>
            <person name="Backstrom D."/>
            <person name="Yutin N."/>
            <person name="Jorgensen S.L."/>
            <person name="Dharamshi J."/>
            <person name="Homa F."/>
            <person name="Zaremba-Niedwiedzka K."/>
            <person name="Spang A."/>
            <person name="Wolf Y.I."/>
            <person name="Koonin E.V."/>
            <person name="Ettema T.J."/>
        </authorList>
    </citation>
    <scope>NUCLEOTIDE SEQUENCE</scope>
</reference>
<evidence type="ECO:0000313" key="1">
    <source>
        <dbReference type="EMBL" id="QBK86136.1"/>
    </source>
</evidence>
<dbReference type="EMBL" id="MK500331">
    <property type="protein sequence ID" value="QBK86136.1"/>
    <property type="molecule type" value="Genomic_DNA"/>
</dbReference>
<proteinExistence type="predicted"/>
<organism evidence="1">
    <name type="scientific">Marseillevirus LCMAC101</name>
    <dbReference type="NCBI Taxonomy" id="2506602"/>
    <lineage>
        <taxon>Viruses</taxon>
        <taxon>Varidnaviria</taxon>
        <taxon>Bamfordvirae</taxon>
        <taxon>Nucleocytoviricota</taxon>
        <taxon>Megaviricetes</taxon>
        <taxon>Pimascovirales</taxon>
        <taxon>Pimascovirales incertae sedis</taxon>
        <taxon>Marseilleviridae</taxon>
    </lineage>
</organism>